<sequence length="107" mass="12807">MKIYTQQYWHALHHEVTKKPHLRKFMICMCHERQYVGVRAIKQKEDEYDEGSEYSEYSESKSDAKDEIKRMRLDHAMARIHVRKRQAVAGIGVHGKGIYDEQEKEKK</sequence>
<proteinExistence type="predicted"/>
<evidence type="ECO:0000313" key="2">
    <source>
        <dbReference type="Proteomes" id="UP001057375"/>
    </source>
</evidence>
<protein>
    <submittedName>
        <fullName evidence="1">Uncharacterized protein</fullName>
    </submittedName>
</protein>
<keyword evidence="2" id="KW-1185">Reference proteome</keyword>
<evidence type="ECO:0000313" key="1">
    <source>
        <dbReference type="EMBL" id="GKT32320.1"/>
    </source>
</evidence>
<accession>A0ABQ5KN12</accession>
<reference evidence="1" key="1">
    <citation type="submission" date="2022-03" db="EMBL/GenBank/DDBJ databases">
        <title>Draft genome sequence of Aduncisulcus paluster, a free-living microaerophilic Fornicata.</title>
        <authorList>
            <person name="Yuyama I."/>
            <person name="Kume K."/>
            <person name="Tamura T."/>
            <person name="Inagaki Y."/>
            <person name="Hashimoto T."/>
        </authorList>
    </citation>
    <scope>NUCLEOTIDE SEQUENCE</scope>
    <source>
        <strain evidence="1">NY0171</strain>
    </source>
</reference>
<name>A0ABQ5KN12_9EUKA</name>
<organism evidence="1 2">
    <name type="scientific">Aduncisulcus paluster</name>
    <dbReference type="NCBI Taxonomy" id="2918883"/>
    <lineage>
        <taxon>Eukaryota</taxon>
        <taxon>Metamonada</taxon>
        <taxon>Carpediemonas-like organisms</taxon>
        <taxon>Aduncisulcus</taxon>
    </lineage>
</organism>
<dbReference type="EMBL" id="BQXS01009970">
    <property type="protein sequence ID" value="GKT32320.1"/>
    <property type="molecule type" value="Genomic_DNA"/>
</dbReference>
<dbReference type="Proteomes" id="UP001057375">
    <property type="component" value="Unassembled WGS sequence"/>
</dbReference>
<gene>
    <name evidence="1" type="ORF">ADUPG1_006501</name>
</gene>
<comment type="caution">
    <text evidence="1">The sequence shown here is derived from an EMBL/GenBank/DDBJ whole genome shotgun (WGS) entry which is preliminary data.</text>
</comment>